<sequence>MELELKLNWHTNYNYNYDNNGKGHHDRRRHAFSVELDVEELSQITSPSLRSSLPPVVNHRRCEELQRPIVPGDLSFFSPSPRNPPPPSSESSSL</sequence>
<name>W9SDL7_9ROSA</name>
<dbReference type="AlphaFoldDB" id="W9SDL7"/>
<organism evidence="2 3">
    <name type="scientific">Morus notabilis</name>
    <dbReference type="NCBI Taxonomy" id="981085"/>
    <lineage>
        <taxon>Eukaryota</taxon>
        <taxon>Viridiplantae</taxon>
        <taxon>Streptophyta</taxon>
        <taxon>Embryophyta</taxon>
        <taxon>Tracheophyta</taxon>
        <taxon>Spermatophyta</taxon>
        <taxon>Magnoliopsida</taxon>
        <taxon>eudicotyledons</taxon>
        <taxon>Gunneridae</taxon>
        <taxon>Pentapetalae</taxon>
        <taxon>rosids</taxon>
        <taxon>fabids</taxon>
        <taxon>Rosales</taxon>
        <taxon>Moraceae</taxon>
        <taxon>Moreae</taxon>
        <taxon>Morus</taxon>
    </lineage>
</organism>
<accession>W9SDL7</accession>
<gene>
    <name evidence="2" type="ORF">L484_015180</name>
</gene>
<proteinExistence type="predicted"/>
<protein>
    <submittedName>
        <fullName evidence="2">Uncharacterized protein</fullName>
    </submittedName>
</protein>
<evidence type="ECO:0000313" key="3">
    <source>
        <dbReference type="Proteomes" id="UP000030645"/>
    </source>
</evidence>
<feature type="region of interest" description="Disordered" evidence="1">
    <location>
        <begin position="71"/>
        <end position="94"/>
    </location>
</feature>
<evidence type="ECO:0000313" key="2">
    <source>
        <dbReference type="EMBL" id="EXC24163.1"/>
    </source>
</evidence>
<dbReference type="Proteomes" id="UP000030645">
    <property type="component" value="Unassembled WGS sequence"/>
</dbReference>
<keyword evidence="3" id="KW-1185">Reference proteome</keyword>
<dbReference type="EMBL" id="KE346013">
    <property type="protein sequence ID" value="EXC24163.1"/>
    <property type="molecule type" value="Genomic_DNA"/>
</dbReference>
<evidence type="ECO:0000256" key="1">
    <source>
        <dbReference type="SAM" id="MobiDB-lite"/>
    </source>
</evidence>
<reference evidence="3" key="1">
    <citation type="submission" date="2013-01" db="EMBL/GenBank/DDBJ databases">
        <title>Draft Genome Sequence of a Mulberry Tree, Morus notabilis C.K. Schneid.</title>
        <authorList>
            <person name="He N."/>
            <person name="Zhao S."/>
        </authorList>
    </citation>
    <scope>NUCLEOTIDE SEQUENCE</scope>
</reference>